<gene>
    <name evidence="5" type="ORF">WR25_03868</name>
</gene>
<name>A0A2A2JMN8_9BILA</name>
<keyword evidence="1" id="KW-1015">Disulfide bond</keyword>
<feature type="transmembrane region" description="Helical" evidence="2">
    <location>
        <begin position="149"/>
        <end position="169"/>
    </location>
</feature>
<keyword evidence="2" id="KW-0472">Membrane</keyword>
<dbReference type="PROSITE" id="PS00022">
    <property type="entry name" value="EGF_1"/>
    <property type="match status" value="1"/>
</dbReference>
<dbReference type="Pfam" id="PF23106">
    <property type="entry name" value="EGF_Teneurin"/>
    <property type="match status" value="1"/>
</dbReference>
<evidence type="ECO:0000256" key="1">
    <source>
        <dbReference type="PROSITE-ProRule" id="PRU00076"/>
    </source>
</evidence>
<dbReference type="AlphaFoldDB" id="A0A2A2JMN8"/>
<reference evidence="5 6" key="1">
    <citation type="journal article" date="2017" name="Curr. Biol.">
        <title>Genome architecture and evolution of a unichromosomal asexual nematode.</title>
        <authorList>
            <person name="Fradin H."/>
            <person name="Zegar C."/>
            <person name="Gutwein M."/>
            <person name="Lucas J."/>
            <person name="Kovtun M."/>
            <person name="Corcoran D."/>
            <person name="Baugh L.R."/>
            <person name="Kiontke K."/>
            <person name="Gunsalus K."/>
            <person name="Fitch D.H."/>
            <person name="Piano F."/>
        </authorList>
    </citation>
    <scope>NUCLEOTIDE SEQUENCE [LARGE SCALE GENOMIC DNA]</scope>
    <source>
        <strain evidence="5">PF1309</strain>
    </source>
</reference>
<comment type="caution">
    <text evidence="5">The sequence shown here is derived from an EMBL/GenBank/DDBJ whole genome shotgun (WGS) entry which is preliminary data.</text>
</comment>
<evidence type="ECO:0000259" key="4">
    <source>
        <dbReference type="PROSITE" id="PS50026"/>
    </source>
</evidence>
<sequence length="214" mass="24341">MTQAFPRKTQLGCLSVRSTTFGANSCLLVLMLMQLCCGPSSSQTFQVKEHFHVYHFGEVITIPTAHCGRHSFYTEDAYHIVVYKSMYIDVCNEKYYIWLEDKDCQRNCNQHGICAIVAATNDTPIETTQCICNSGWDGAFCEIEQPTKVVLIGWSALICVIGVILLYLAHARYRDLNIYPPCEVRLRLVDVIQMRQEEARSKIAENLKKDSLSD</sequence>
<feature type="disulfide bond" evidence="1">
    <location>
        <begin position="104"/>
        <end position="114"/>
    </location>
</feature>
<keyword evidence="3" id="KW-0732">Signal</keyword>
<dbReference type="Gene3D" id="2.10.25.10">
    <property type="entry name" value="Laminin"/>
    <property type="match status" value="1"/>
</dbReference>
<evidence type="ECO:0000313" key="6">
    <source>
        <dbReference type="Proteomes" id="UP000218231"/>
    </source>
</evidence>
<accession>A0A2A2JMN8</accession>
<feature type="chain" id="PRO_5012561909" description="EGF-like domain-containing protein" evidence="3">
    <location>
        <begin position="43"/>
        <end position="214"/>
    </location>
</feature>
<keyword evidence="2" id="KW-0812">Transmembrane</keyword>
<keyword evidence="6" id="KW-1185">Reference proteome</keyword>
<dbReference type="PROSITE" id="PS01186">
    <property type="entry name" value="EGF_2"/>
    <property type="match status" value="1"/>
</dbReference>
<dbReference type="PROSITE" id="PS50026">
    <property type="entry name" value="EGF_3"/>
    <property type="match status" value="1"/>
</dbReference>
<dbReference type="SUPFAM" id="SSF57196">
    <property type="entry name" value="EGF/Laminin"/>
    <property type="match status" value="1"/>
</dbReference>
<evidence type="ECO:0000256" key="2">
    <source>
        <dbReference type="SAM" id="Phobius"/>
    </source>
</evidence>
<feature type="domain" description="EGF-like" evidence="4">
    <location>
        <begin position="100"/>
        <end position="142"/>
    </location>
</feature>
<dbReference type="InterPro" id="IPR000742">
    <property type="entry name" value="EGF"/>
</dbReference>
<evidence type="ECO:0000313" key="5">
    <source>
        <dbReference type="EMBL" id="PAV62970.1"/>
    </source>
</evidence>
<evidence type="ECO:0000256" key="3">
    <source>
        <dbReference type="SAM" id="SignalP"/>
    </source>
</evidence>
<feature type="disulfide bond" evidence="1">
    <location>
        <begin position="132"/>
        <end position="141"/>
    </location>
</feature>
<dbReference type="Proteomes" id="UP000218231">
    <property type="component" value="Unassembled WGS sequence"/>
</dbReference>
<keyword evidence="1" id="KW-0245">EGF-like domain</keyword>
<organism evidence="5 6">
    <name type="scientific">Diploscapter pachys</name>
    <dbReference type="NCBI Taxonomy" id="2018661"/>
    <lineage>
        <taxon>Eukaryota</taxon>
        <taxon>Metazoa</taxon>
        <taxon>Ecdysozoa</taxon>
        <taxon>Nematoda</taxon>
        <taxon>Chromadorea</taxon>
        <taxon>Rhabditida</taxon>
        <taxon>Rhabditina</taxon>
        <taxon>Rhabditomorpha</taxon>
        <taxon>Rhabditoidea</taxon>
        <taxon>Rhabditidae</taxon>
        <taxon>Diploscapter</taxon>
    </lineage>
</organism>
<dbReference type="EMBL" id="LIAE01010337">
    <property type="protein sequence ID" value="PAV62970.1"/>
    <property type="molecule type" value="Genomic_DNA"/>
</dbReference>
<feature type="signal peptide" evidence="3">
    <location>
        <begin position="1"/>
        <end position="42"/>
    </location>
</feature>
<proteinExistence type="predicted"/>
<keyword evidence="2" id="KW-1133">Transmembrane helix</keyword>
<protein>
    <recommendedName>
        <fullName evidence="4">EGF-like domain-containing protein</fullName>
    </recommendedName>
</protein>
<comment type="caution">
    <text evidence="1">Lacks conserved residue(s) required for the propagation of feature annotation.</text>
</comment>